<feature type="domain" description="Elp3/MiaA/NifB-like radical SAM core" evidence="4">
    <location>
        <begin position="22"/>
        <end position="256"/>
    </location>
</feature>
<proteinExistence type="predicted"/>
<dbReference type="SFLD" id="SFLDG01084">
    <property type="entry name" value="Uncharacterised_Radical_SAM_Su"/>
    <property type="match status" value="1"/>
</dbReference>
<keyword evidence="2" id="KW-0408">Iron</keyword>
<dbReference type="PANTHER" id="PTHR43432">
    <property type="entry name" value="SLR0285 PROTEIN"/>
    <property type="match status" value="1"/>
</dbReference>
<evidence type="ECO:0000313" key="6">
    <source>
        <dbReference type="Proteomes" id="UP000229370"/>
    </source>
</evidence>
<evidence type="ECO:0000256" key="3">
    <source>
        <dbReference type="ARBA" id="ARBA00023014"/>
    </source>
</evidence>
<organism evidence="5 6">
    <name type="scientific">Candidatus Roizmanbacteria bacterium CG_4_8_14_3_um_filter_36_10</name>
    <dbReference type="NCBI Taxonomy" id="1974834"/>
    <lineage>
        <taxon>Bacteria</taxon>
        <taxon>Candidatus Roizmaniibacteriota</taxon>
    </lineage>
</organism>
<dbReference type="GO" id="GO:0051536">
    <property type="term" value="F:iron-sulfur cluster binding"/>
    <property type="evidence" value="ECO:0007669"/>
    <property type="project" value="UniProtKB-KW"/>
</dbReference>
<gene>
    <name evidence="5" type="ORF">CO007_04070</name>
</gene>
<dbReference type="PANTHER" id="PTHR43432:SF6">
    <property type="entry name" value="RADICAL SAM CORE DOMAIN-CONTAINING PROTEIN"/>
    <property type="match status" value="1"/>
</dbReference>
<evidence type="ECO:0000256" key="1">
    <source>
        <dbReference type="ARBA" id="ARBA00022723"/>
    </source>
</evidence>
<dbReference type="GO" id="GO:0003824">
    <property type="term" value="F:catalytic activity"/>
    <property type="evidence" value="ECO:0007669"/>
    <property type="project" value="InterPro"/>
</dbReference>
<dbReference type="CDD" id="cd01335">
    <property type="entry name" value="Radical_SAM"/>
    <property type="match status" value="1"/>
</dbReference>
<dbReference type="SMART" id="SM00729">
    <property type="entry name" value="Elp3"/>
    <property type="match status" value="1"/>
</dbReference>
<sequence>MVPKLNLVQAKSILIKSGLPGADYVINPYNGCLFGCMYCYAAQIARWKHPTEEWGSYLDVKTNAPELLKKELTNLEKRLKNKNFGSIFFSSVTDPYVGMEAKYQLTRKCLEVLADFGYEGNISIQTKSPLVTKDIDVLKRLKDVTVGFTVTTLDDKVSRFLEVKAPPVSSRIEALKKLFKEGIDTYAFIGPILPYFVNSEEKINQLLDKLQQVGVKEVWFEHINLSPRIKARLFAFLKKESPELIPPFETADSEEYREKLEKIIRQAMKGRSLKMGLGKIIYHRKPRRSKLINFLGKKQIVSLPLIKNTGDRNHLL</sequence>
<dbReference type="GO" id="GO:0046872">
    <property type="term" value="F:metal ion binding"/>
    <property type="evidence" value="ECO:0007669"/>
    <property type="project" value="UniProtKB-KW"/>
</dbReference>
<evidence type="ECO:0000259" key="4">
    <source>
        <dbReference type="SMART" id="SM00729"/>
    </source>
</evidence>
<name>A0A2M8GLX3_9BACT</name>
<dbReference type="EMBL" id="PFQK01000071">
    <property type="protein sequence ID" value="PJC81544.1"/>
    <property type="molecule type" value="Genomic_DNA"/>
</dbReference>
<keyword evidence="3" id="KW-0411">Iron-sulfur</keyword>
<evidence type="ECO:0000256" key="2">
    <source>
        <dbReference type="ARBA" id="ARBA00023004"/>
    </source>
</evidence>
<dbReference type="AlphaFoldDB" id="A0A2M8GLX3"/>
<dbReference type="InterPro" id="IPR007197">
    <property type="entry name" value="rSAM"/>
</dbReference>
<dbReference type="InterPro" id="IPR040086">
    <property type="entry name" value="MJ0683-like"/>
</dbReference>
<comment type="caution">
    <text evidence="5">The sequence shown here is derived from an EMBL/GenBank/DDBJ whole genome shotgun (WGS) entry which is preliminary data.</text>
</comment>
<accession>A0A2M8GLX3</accession>
<dbReference type="InterPro" id="IPR058240">
    <property type="entry name" value="rSAM_sf"/>
</dbReference>
<keyword evidence="1" id="KW-0479">Metal-binding</keyword>
<reference evidence="6" key="1">
    <citation type="submission" date="2017-09" db="EMBL/GenBank/DDBJ databases">
        <title>Depth-based differentiation of microbial function through sediment-hosted aquifers and enrichment of novel symbionts in the deep terrestrial subsurface.</title>
        <authorList>
            <person name="Probst A.J."/>
            <person name="Ladd B."/>
            <person name="Jarett J.K."/>
            <person name="Geller-Mcgrath D.E."/>
            <person name="Sieber C.M.K."/>
            <person name="Emerson J.B."/>
            <person name="Anantharaman K."/>
            <person name="Thomas B.C."/>
            <person name="Malmstrom R."/>
            <person name="Stieglmeier M."/>
            <person name="Klingl A."/>
            <person name="Woyke T."/>
            <person name="Ryan C.M."/>
            <person name="Banfield J.F."/>
        </authorList>
    </citation>
    <scope>NUCLEOTIDE SEQUENCE [LARGE SCALE GENOMIC DNA]</scope>
</reference>
<dbReference type="Gene3D" id="3.80.30.30">
    <property type="match status" value="1"/>
</dbReference>
<dbReference type="Proteomes" id="UP000229370">
    <property type="component" value="Unassembled WGS sequence"/>
</dbReference>
<dbReference type="SUPFAM" id="SSF102114">
    <property type="entry name" value="Radical SAM enzymes"/>
    <property type="match status" value="1"/>
</dbReference>
<evidence type="ECO:0000313" key="5">
    <source>
        <dbReference type="EMBL" id="PJC81544.1"/>
    </source>
</evidence>
<dbReference type="Pfam" id="PF04055">
    <property type="entry name" value="Radical_SAM"/>
    <property type="match status" value="1"/>
</dbReference>
<dbReference type="SFLD" id="SFLDS00029">
    <property type="entry name" value="Radical_SAM"/>
    <property type="match status" value="1"/>
</dbReference>
<protein>
    <submittedName>
        <fullName evidence="5">Radical SAM protein</fullName>
    </submittedName>
</protein>
<dbReference type="InterPro" id="IPR006638">
    <property type="entry name" value="Elp3/MiaA/NifB-like_rSAM"/>
</dbReference>